<keyword evidence="2" id="KW-1185">Reference proteome</keyword>
<evidence type="ECO:0000313" key="1">
    <source>
        <dbReference type="EMBL" id="MCT2399860.1"/>
    </source>
</evidence>
<dbReference type="RefSeq" id="WP_260045958.1">
    <property type="nucleotide sequence ID" value="NZ_JANZXA010000005.1"/>
</dbReference>
<gene>
    <name evidence="1" type="ORF">NZK81_09885</name>
</gene>
<sequence>MTIRFAAAWGGITPVITQPLCPRAPLGASNDNGRAVSVHTKVLQRARALPEADNDEQLLIDTLRHFARHGLAAAAKARAKAEMASRTGDDEARDYWIAICRQLDRRMAEAVTRDLSVPG</sequence>
<evidence type="ECO:0008006" key="3">
    <source>
        <dbReference type="Google" id="ProtNLM"/>
    </source>
</evidence>
<reference evidence="1" key="1">
    <citation type="submission" date="2022-09" db="EMBL/GenBank/DDBJ databases">
        <title>Novosphingobium sp. Nov., a polycyclic aromatic hydrocarbon-degrading bacterium isolated form mangrove sediments in HongKong.</title>
        <authorList>
            <person name="Hu Z."/>
        </authorList>
    </citation>
    <scope>NUCLEOTIDE SEQUENCE</scope>
    <source>
        <strain evidence="1">HK4-1</strain>
    </source>
</reference>
<evidence type="ECO:0000313" key="2">
    <source>
        <dbReference type="Proteomes" id="UP001165583"/>
    </source>
</evidence>
<proteinExistence type="predicted"/>
<dbReference type="Proteomes" id="UP001165583">
    <property type="component" value="Unassembled WGS sequence"/>
</dbReference>
<organism evidence="1 2">
    <name type="scientific">Novosphingobium mangrovi</name>
    <name type="common">ex Huang et al. 2023</name>
    <dbReference type="NCBI Taxonomy" id="2976432"/>
    <lineage>
        <taxon>Bacteria</taxon>
        <taxon>Pseudomonadati</taxon>
        <taxon>Pseudomonadota</taxon>
        <taxon>Alphaproteobacteria</taxon>
        <taxon>Sphingomonadales</taxon>
        <taxon>Sphingomonadaceae</taxon>
        <taxon>Novosphingobium</taxon>
    </lineage>
</organism>
<protein>
    <recommendedName>
        <fullName evidence="3">DUF2285 domain-containing protein</fullName>
    </recommendedName>
</protein>
<accession>A0ABT2I4X5</accession>
<name>A0ABT2I4X5_9SPHN</name>
<dbReference type="EMBL" id="JANZXA010000005">
    <property type="protein sequence ID" value="MCT2399860.1"/>
    <property type="molecule type" value="Genomic_DNA"/>
</dbReference>
<comment type="caution">
    <text evidence="1">The sequence shown here is derived from an EMBL/GenBank/DDBJ whole genome shotgun (WGS) entry which is preliminary data.</text>
</comment>